<dbReference type="EMBL" id="ASGP02000004">
    <property type="protein sequence ID" value="KAH9511964.1"/>
    <property type="molecule type" value="Genomic_DNA"/>
</dbReference>
<comment type="caution">
    <text evidence="1">The sequence shown here is derived from an EMBL/GenBank/DDBJ whole genome shotgun (WGS) entry which is preliminary data.</text>
</comment>
<accession>A0A922HWX2</accession>
<dbReference type="Proteomes" id="UP000790347">
    <property type="component" value="Unassembled WGS sequence"/>
</dbReference>
<name>A0A922HWX2_DERFA</name>
<evidence type="ECO:0000313" key="2">
    <source>
        <dbReference type="Proteomes" id="UP000790347"/>
    </source>
</evidence>
<organism evidence="1 2">
    <name type="scientific">Dermatophagoides farinae</name>
    <name type="common">American house dust mite</name>
    <dbReference type="NCBI Taxonomy" id="6954"/>
    <lineage>
        <taxon>Eukaryota</taxon>
        <taxon>Metazoa</taxon>
        <taxon>Ecdysozoa</taxon>
        <taxon>Arthropoda</taxon>
        <taxon>Chelicerata</taxon>
        <taxon>Arachnida</taxon>
        <taxon>Acari</taxon>
        <taxon>Acariformes</taxon>
        <taxon>Sarcoptiformes</taxon>
        <taxon>Astigmata</taxon>
        <taxon>Psoroptidia</taxon>
        <taxon>Analgoidea</taxon>
        <taxon>Pyroglyphidae</taxon>
        <taxon>Dermatophagoidinae</taxon>
        <taxon>Dermatophagoides</taxon>
    </lineage>
</organism>
<gene>
    <name evidence="1" type="ORF">DERF_010382</name>
</gene>
<dbReference type="AlphaFoldDB" id="A0A922HWX2"/>
<reference evidence="1" key="2">
    <citation type="journal article" date="2022" name="Res Sq">
        <title>Comparative Genomics Reveals Insights into the Divergent Evolution of Astigmatic Mites and Household Pest Adaptations.</title>
        <authorList>
            <person name="Xiong Q."/>
            <person name="Wan A.T.-Y."/>
            <person name="Liu X.-Y."/>
            <person name="Fung C.S.-H."/>
            <person name="Xiao X."/>
            <person name="Malainual N."/>
            <person name="Hou J."/>
            <person name="Wang L."/>
            <person name="Wang M."/>
            <person name="Yang K."/>
            <person name="Cui Y."/>
            <person name="Leung E."/>
            <person name="Nong W."/>
            <person name="Shin S.-K."/>
            <person name="Au S."/>
            <person name="Jeong K.Y."/>
            <person name="Chew F.T."/>
            <person name="Hui J."/>
            <person name="Leung T.F."/>
            <person name="Tungtrongchitr A."/>
            <person name="Zhong N."/>
            <person name="Liu Z."/>
            <person name="Tsui S."/>
        </authorList>
    </citation>
    <scope>NUCLEOTIDE SEQUENCE</scope>
    <source>
        <strain evidence="1">Derf</strain>
        <tissue evidence="1">Whole organism</tissue>
    </source>
</reference>
<proteinExistence type="predicted"/>
<reference evidence="1" key="1">
    <citation type="submission" date="2013-05" db="EMBL/GenBank/DDBJ databases">
        <authorList>
            <person name="Yim A.K.Y."/>
            <person name="Chan T.F."/>
            <person name="Ji K.M."/>
            <person name="Liu X.Y."/>
            <person name="Zhou J.W."/>
            <person name="Li R.Q."/>
            <person name="Yang K.Y."/>
            <person name="Li J."/>
            <person name="Li M."/>
            <person name="Law P.T.W."/>
            <person name="Wu Y.L."/>
            <person name="Cai Z.L."/>
            <person name="Qin H."/>
            <person name="Bao Y."/>
            <person name="Leung R.K.K."/>
            <person name="Ng P.K.S."/>
            <person name="Zou J."/>
            <person name="Zhong X.J."/>
            <person name="Ran P.X."/>
            <person name="Zhong N.S."/>
            <person name="Liu Z.G."/>
            <person name="Tsui S.K.W."/>
        </authorList>
    </citation>
    <scope>NUCLEOTIDE SEQUENCE</scope>
    <source>
        <strain evidence="1">Derf</strain>
        <tissue evidence="1">Whole organism</tissue>
    </source>
</reference>
<keyword evidence="2" id="KW-1185">Reference proteome</keyword>
<protein>
    <submittedName>
        <fullName evidence="1">Uncharacterized protein</fullName>
    </submittedName>
</protein>
<sequence length="79" mass="9138">MINQIQKRDRKKTNTDPIVDSESNCDKYFSNIRHGGNVICEHGERASEQEKKTDDMLTHEINNSICYLLSLTNKNVKNI</sequence>
<evidence type="ECO:0000313" key="1">
    <source>
        <dbReference type="EMBL" id="KAH9511964.1"/>
    </source>
</evidence>